<dbReference type="InterPro" id="IPR036291">
    <property type="entry name" value="NAD(P)-bd_dom_sf"/>
</dbReference>
<dbReference type="RefSeq" id="WP_092565452.1">
    <property type="nucleotide sequence ID" value="NZ_FNQV01000013.1"/>
</dbReference>
<dbReference type="SUPFAM" id="SSF50129">
    <property type="entry name" value="GroES-like"/>
    <property type="match status" value="1"/>
</dbReference>
<keyword evidence="4" id="KW-1185">Reference proteome</keyword>
<dbReference type="AlphaFoldDB" id="A0A1H4CM78"/>
<dbReference type="Proteomes" id="UP000199288">
    <property type="component" value="Unassembled WGS sequence"/>
</dbReference>
<dbReference type="Gene3D" id="3.90.180.10">
    <property type="entry name" value="Medium-chain alcohol dehydrogenases, catalytic domain"/>
    <property type="match status" value="1"/>
</dbReference>
<dbReference type="InterPro" id="IPR020843">
    <property type="entry name" value="ER"/>
</dbReference>
<dbReference type="Pfam" id="PF00107">
    <property type="entry name" value="ADH_zinc_N"/>
    <property type="match status" value="1"/>
</dbReference>
<dbReference type="InterPro" id="IPR051603">
    <property type="entry name" value="Zinc-ADH_QOR/CCCR"/>
</dbReference>
<gene>
    <name evidence="3" type="ORF">SAMN02910418_01991</name>
</gene>
<proteinExistence type="predicted"/>
<dbReference type="SMART" id="SM00829">
    <property type="entry name" value="PKS_ER"/>
    <property type="match status" value="1"/>
</dbReference>
<dbReference type="InterPro" id="IPR013149">
    <property type="entry name" value="ADH-like_C"/>
</dbReference>
<dbReference type="PANTHER" id="PTHR44154">
    <property type="entry name" value="QUINONE OXIDOREDUCTASE"/>
    <property type="match status" value="1"/>
</dbReference>
<name>A0A1H4CM78_9ACTO</name>
<dbReference type="InterPro" id="IPR011032">
    <property type="entry name" value="GroES-like_sf"/>
</dbReference>
<feature type="domain" description="Enoyl reductase (ER)" evidence="2">
    <location>
        <begin position="13"/>
        <end position="319"/>
    </location>
</feature>
<organism evidence="3 4">
    <name type="scientific">Bowdeniella nasicola</name>
    <dbReference type="NCBI Taxonomy" id="208480"/>
    <lineage>
        <taxon>Bacteria</taxon>
        <taxon>Bacillati</taxon>
        <taxon>Actinomycetota</taxon>
        <taxon>Actinomycetes</taxon>
        <taxon>Actinomycetales</taxon>
        <taxon>Actinomycetaceae</taxon>
        <taxon>Bowdeniella</taxon>
    </lineage>
</organism>
<accession>A0A1H4CM78</accession>
<evidence type="ECO:0000256" key="1">
    <source>
        <dbReference type="ARBA" id="ARBA00022857"/>
    </source>
</evidence>
<sequence>MRAAVVTSHRPDDILAALEITDVAERDLSPGWARVHMRAASLNMHDVWTLRGVGQDPAVLPLILGCDGAGVTDDGREVMILPVIADADRGAGDETLDPKRALLSERHDGTFAEVLHVPERCLIDKPAHLSFAEAACVPVAWGTAYRMLRRAGLGPGQSLLVQGATGGVNSAAIALGAAMGARVWATSRTADKRATALDLGASAAFESGEKLPERVDVVVDNVGAATWRHSLRCLKPGGAVVTCGATTGGNVDAELHRIFFQQLSIIGSTGCTRAELVELGRLMEQAELRPLIDREITLSQLPEAITDMADGAIEGKVVITDFSA</sequence>
<evidence type="ECO:0000259" key="2">
    <source>
        <dbReference type="SMART" id="SM00829"/>
    </source>
</evidence>
<dbReference type="OrthoDB" id="9792162at2"/>
<evidence type="ECO:0000313" key="4">
    <source>
        <dbReference type="Proteomes" id="UP000199288"/>
    </source>
</evidence>
<reference evidence="4" key="1">
    <citation type="submission" date="2016-10" db="EMBL/GenBank/DDBJ databases">
        <authorList>
            <person name="Varghese N."/>
            <person name="Submissions S."/>
        </authorList>
    </citation>
    <scope>NUCLEOTIDE SEQUENCE [LARGE SCALE GENOMIC DNA]</scope>
    <source>
        <strain evidence="4">KPR-1</strain>
    </source>
</reference>
<keyword evidence="1" id="KW-0521">NADP</keyword>
<evidence type="ECO:0000313" key="3">
    <source>
        <dbReference type="EMBL" id="SEA61555.1"/>
    </source>
</evidence>
<dbReference type="SUPFAM" id="SSF51735">
    <property type="entry name" value="NAD(P)-binding Rossmann-fold domains"/>
    <property type="match status" value="1"/>
</dbReference>
<dbReference type="PANTHER" id="PTHR44154:SF1">
    <property type="entry name" value="QUINONE OXIDOREDUCTASE"/>
    <property type="match status" value="1"/>
</dbReference>
<dbReference type="GO" id="GO:0016491">
    <property type="term" value="F:oxidoreductase activity"/>
    <property type="evidence" value="ECO:0007669"/>
    <property type="project" value="InterPro"/>
</dbReference>
<dbReference type="EMBL" id="FNQV01000013">
    <property type="protein sequence ID" value="SEA61555.1"/>
    <property type="molecule type" value="Genomic_DNA"/>
</dbReference>
<protein>
    <submittedName>
        <fullName evidence="3">NADPH:quinone reductase</fullName>
    </submittedName>
</protein>